<dbReference type="CDD" id="cd02201">
    <property type="entry name" value="FtsZ_type1"/>
    <property type="match status" value="1"/>
</dbReference>
<dbReference type="GO" id="GO:0043093">
    <property type="term" value="P:FtsZ-dependent cytokinesis"/>
    <property type="evidence" value="ECO:0007669"/>
    <property type="project" value="UniProtKB-UniRule"/>
</dbReference>
<keyword evidence="10" id="KW-1185">Reference proteome</keyword>
<dbReference type="InterPro" id="IPR037103">
    <property type="entry name" value="Tubulin/FtsZ-like_C"/>
</dbReference>
<keyword evidence="3 4" id="KW-0342">GTP-binding</keyword>
<feature type="domain" description="Tubulin/FtsZ GTPase" evidence="7">
    <location>
        <begin position="27"/>
        <end position="219"/>
    </location>
</feature>
<dbReference type="InterPro" id="IPR018316">
    <property type="entry name" value="Tubulin/FtsZ_2-layer-sand-dom"/>
</dbReference>
<feature type="domain" description="Tubulin/FtsZ 2-layer sandwich" evidence="8">
    <location>
        <begin position="221"/>
        <end position="339"/>
    </location>
</feature>
<feature type="binding site" evidence="4">
    <location>
        <begin position="35"/>
        <end position="39"/>
    </location>
    <ligand>
        <name>GTP</name>
        <dbReference type="ChEBI" id="CHEBI:37565"/>
    </ligand>
</feature>
<dbReference type="Proteomes" id="UP000711995">
    <property type="component" value="Unassembled WGS sequence"/>
</dbReference>
<dbReference type="InterPro" id="IPR024757">
    <property type="entry name" value="FtsZ_C"/>
</dbReference>
<dbReference type="GO" id="GO:0005525">
    <property type="term" value="F:GTP binding"/>
    <property type="evidence" value="ECO:0007669"/>
    <property type="project" value="UniProtKB-UniRule"/>
</dbReference>
<evidence type="ECO:0000313" key="10">
    <source>
        <dbReference type="Proteomes" id="UP000711995"/>
    </source>
</evidence>
<evidence type="ECO:0000256" key="4">
    <source>
        <dbReference type="HAMAP-Rule" id="MF_00909"/>
    </source>
</evidence>
<dbReference type="InterPro" id="IPR020805">
    <property type="entry name" value="Cell_div_FtsZ_CS"/>
</dbReference>
<dbReference type="GO" id="GO:0000917">
    <property type="term" value="P:division septum assembly"/>
    <property type="evidence" value="ECO:0007669"/>
    <property type="project" value="UniProtKB-KW"/>
</dbReference>
<dbReference type="EMBL" id="JAATLJ010000001">
    <property type="protein sequence ID" value="NIZ39978.1"/>
    <property type="molecule type" value="Genomic_DNA"/>
</dbReference>
<keyword evidence="4 9" id="KW-0132">Cell division</keyword>
<evidence type="ECO:0000256" key="2">
    <source>
        <dbReference type="ARBA" id="ARBA00022741"/>
    </source>
</evidence>
<dbReference type="PRINTS" id="PR00423">
    <property type="entry name" value="CELLDVISFTSZ"/>
</dbReference>
<dbReference type="AlphaFoldDB" id="A0A968G7F4"/>
<proteinExistence type="inferred from homology"/>
<comment type="similarity">
    <text evidence="1 4">Belongs to the FtsZ family.</text>
</comment>
<dbReference type="GO" id="GO:0005737">
    <property type="term" value="C:cytoplasm"/>
    <property type="evidence" value="ECO:0007669"/>
    <property type="project" value="UniProtKB-SubCell"/>
</dbReference>
<dbReference type="FunFam" id="3.40.50.1440:FF:000001">
    <property type="entry name" value="Cell division protein FtsZ"/>
    <property type="match status" value="1"/>
</dbReference>
<dbReference type="NCBIfam" id="TIGR00065">
    <property type="entry name" value="ftsZ"/>
    <property type="match status" value="1"/>
</dbReference>
<dbReference type="HAMAP" id="MF_00909">
    <property type="entry name" value="FtsZ"/>
    <property type="match status" value="1"/>
</dbReference>
<dbReference type="RefSeq" id="WP_167699587.1">
    <property type="nucleotide sequence ID" value="NZ_CP118174.1"/>
</dbReference>
<dbReference type="InterPro" id="IPR003008">
    <property type="entry name" value="Tubulin_FtsZ_GTPase"/>
</dbReference>
<comment type="subcellular location">
    <subcellularLocation>
        <location evidence="4">Cytoplasm</location>
    </subcellularLocation>
    <text evidence="4">Assembles at midcell at the inner surface of the cytoplasmic membrane.</text>
</comment>
<feature type="region of interest" description="Disordered" evidence="6">
    <location>
        <begin position="386"/>
        <end position="445"/>
    </location>
</feature>
<dbReference type="PANTHER" id="PTHR30314:SF3">
    <property type="entry name" value="MITOCHONDRIAL DIVISION PROTEIN FSZA"/>
    <property type="match status" value="1"/>
</dbReference>
<dbReference type="GO" id="GO:0032153">
    <property type="term" value="C:cell division site"/>
    <property type="evidence" value="ECO:0007669"/>
    <property type="project" value="UniProtKB-UniRule"/>
</dbReference>
<keyword evidence="2 4" id="KW-0547">Nucleotide-binding</keyword>
<dbReference type="InterPro" id="IPR008280">
    <property type="entry name" value="Tub_FtsZ_C"/>
</dbReference>
<dbReference type="GO" id="GO:0003924">
    <property type="term" value="F:GTPase activity"/>
    <property type="evidence" value="ECO:0007669"/>
    <property type="project" value="UniProtKB-UniRule"/>
</dbReference>
<dbReference type="InterPro" id="IPR045061">
    <property type="entry name" value="FtsZ/CetZ"/>
</dbReference>
<dbReference type="SMART" id="SM00864">
    <property type="entry name" value="Tubulin"/>
    <property type="match status" value="1"/>
</dbReference>
<gene>
    <name evidence="4 9" type="primary">ftsZ</name>
    <name evidence="9" type="ORF">HCT14_00385</name>
</gene>
<sequence length="459" mass="49603">MSRLNMTIVDTSTKESSFPQSTLGQTRIKVIGAGGGGCNAIDHMIKTRIEGVDFIAVNTDMQALSRCLAPQKIALGQKLTGGLGAGGNPDIGGRAAQEDKESIRQAIGDAHMVFLTTGLGGGTGTGSLPIIASLAKEAGALTVAIVTLPFGFEGGRKMNIAREGLEELRKNTDALIVVPNQKLLEVSDHKATFKEAFSKVDNLLCIGVKGVVDLITNTGYLNVDFADVRKMLSFKGEALMGMGVGKGDNRAIDALKAALNSPLVENNDIAGAQGLLVNITAGTDFGIYEGDELMSALSERIDENTERKMGLVIDENLIDEVHVTLIATGFNREEPRVIEREGRVFTTIGGSRPATPQHIPSRHHQVEPELSPLDVAPHQQPAYEQPIYSSQDEFEEPINYPPRREESNPLPPPSRNRGHVIRAGEWENITKGRRNSRNEEKAELDENVPSYLRHLGEGF</sequence>
<dbReference type="Gene3D" id="3.30.1330.20">
    <property type="entry name" value="Tubulin/FtsZ, C-terminal domain"/>
    <property type="match status" value="1"/>
</dbReference>
<dbReference type="SUPFAM" id="SSF52490">
    <property type="entry name" value="Tubulin nucleotide-binding domain-like"/>
    <property type="match status" value="1"/>
</dbReference>
<comment type="caution">
    <text evidence="9">The sequence shown here is derived from an EMBL/GenBank/DDBJ whole genome shotgun (WGS) entry which is preliminary data.</text>
</comment>
<evidence type="ECO:0000256" key="1">
    <source>
        <dbReference type="ARBA" id="ARBA00009690"/>
    </source>
</evidence>
<dbReference type="Gene3D" id="3.40.50.1440">
    <property type="entry name" value="Tubulin/FtsZ, GTPase domain"/>
    <property type="match status" value="1"/>
</dbReference>
<dbReference type="GO" id="GO:0051258">
    <property type="term" value="P:protein polymerization"/>
    <property type="evidence" value="ECO:0007669"/>
    <property type="project" value="UniProtKB-UniRule"/>
</dbReference>
<dbReference type="SUPFAM" id="SSF55307">
    <property type="entry name" value="Tubulin C-terminal domain-like"/>
    <property type="match status" value="1"/>
</dbReference>
<feature type="region of interest" description="Disordered" evidence="6">
    <location>
        <begin position="1"/>
        <end position="20"/>
    </location>
</feature>
<feature type="binding site" evidence="4">
    <location>
        <begin position="122"/>
        <end position="124"/>
    </location>
    <ligand>
        <name>GTP</name>
        <dbReference type="ChEBI" id="CHEBI:37565"/>
    </ligand>
</feature>
<evidence type="ECO:0000313" key="9">
    <source>
        <dbReference type="EMBL" id="NIZ39978.1"/>
    </source>
</evidence>
<dbReference type="Pfam" id="PF12327">
    <property type="entry name" value="FtsZ_C"/>
    <property type="match status" value="1"/>
</dbReference>
<keyword evidence="4" id="KW-0963">Cytoplasm</keyword>
<keyword evidence="4" id="KW-0131">Cell cycle</keyword>
<comment type="subunit">
    <text evidence="4">Homodimer. Polymerizes to form a dynamic ring structure in a strictly GTP-dependent manner. Interacts directly with several other division proteins.</text>
</comment>
<protein>
    <recommendedName>
        <fullName evidence="4 5">Cell division protein FtsZ</fullName>
    </recommendedName>
</protein>
<dbReference type="SMART" id="SM00865">
    <property type="entry name" value="Tubulin_C"/>
    <property type="match status" value="1"/>
</dbReference>
<reference evidence="9 10" key="1">
    <citation type="submission" date="2020-03" db="EMBL/GenBank/DDBJ databases">
        <title>Spirochaetal bacteria isolated from arthropods constitute a novel genus Entomospira genus novum within the order Spirochaetales.</title>
        <authorList>
            <person name="Grana-Miraglia L."/>
            <person name="Sikutova S."/>
            <person name="Fingerle V."/>
            <person name="Sing A."/>
            <person name="Castillo-Ramirez S."/>
            <person name="Margos G."/>
            <person name="Rudolf I."/>
        </authorList>
    </citation>
    <scope>NUCLEOTIDE SEQUENCE [LARGE SCALE GENOMIC DNA]</scope>
    <source>
        <strain evidence="9 10">BR193</strain>
    </source>
</reference>
<feature type="region of interest" description="Disordered" evidence="6">
    <location>
        <begin position="347"/>
        <end position="366"/>
    </location>
</feature>
<evidence type="ECO:0000259" key="8">
    <source>
        <dbReference type="SMART" id="SM00865"/>
    </source>
</evidence>
<name>A0A968G7F4_9SPIO</name>
<dbReference type="Pfam" id="PF00091">
    <property type="entry name" value="Tubulin"/>
    <property type="match status" value="1"/>
</dbReference>
<feature type="compositionally biased region" description="Basic and acidic residues" evidence="6">
    <location>
        <begin position="422"/>
        <end position="441"/>
    </location>
</feature>
<dbReference type="PANTHER" id="PTHR30314">
    <property type="entry name" value="CELL DIVISION PROTEIN FTSZ-RELATED"/>
    <property type="match status" value="1"/>
</dbReference>
<evidence type="ECO:0000256" key="3">
    <source>
        <dbReference type="ARBA" id="ARBA00023134"/>
    </source>
</evidence>
<dbReference type="InterPro" id="IPR000158">
    <property type="entry name" value="Cell_div_FtsZ"/>
</dbReference>
<accession>A0A968G7F4</accession>
<organism evidence="9 10">
    <name type="scientific">Entomospira entomophila</name>
    <dbReference type="NCBI Taxonomy" id="2719988"/>
    <lineage>
        <taxon>Bacteria</taxon>
        <taxon>Pseudomonadati</taxon>
        <taxon>Spirochaetota</taxon>
        <taxon>Spirochaetia</taxon>
        <taxon>Spirochaetales</taxon>
        <taxon>Spirochaetaceae</taxon>
        <taxon>Entomospira</taxon>
    </lineage>
</organism>
<evidence type="ECO:0000256" key="6">
    <source>
        <dbReference type="SAM" id="MobiDB-lite"/>
    </source>
</evidence>
<feature type="binding site" evidence="4">
    <location>
        <position position="153"/>
    </location>
    <ligand>
        <name>GTP</name>
        <dbReference type="ChEBI" id="CHEBI:37565"/>
    </ligand>
</feature>
<comment type="function">
    <text evidence="4">Essential cell division protein that forms a contractile ring structure (Z ring) at the future cell division site. The regulation of the ring assembly controls the timing and the location of cell division. One of the functions of the FtsZ ring is to recruit other cell division proteins to the septum to produce a new cell wall between the dividing cells. Binds GTP and shows GTPase activity.</text>
</comment>
<feature type="binding site" evidence="4">
    <location>
        <position position="201"/>
    </location>
    <ligand>
        <name>GTP</name>
        <dbReference type="ChEBI" id="CHEBI:37565"/>
    </ligand>
</feature>
<evidence type="ECO:0000259" key="7">
    <source>
        <dbReference type="SMART" id="SM00864"/>
    </source>
</evidence>
<evidence type="ECO:0000256" key="5">
    <source>
        <dbReference type="NCBIfam" id="TIGR00065"/>
    </source>
</evidence>
<dbReference type="GO" id="GO:0048285">
    <property type="term" value="P:organelle fission"/>
    <property type="evidence" value="ECO:0007669"/>
    <property type="project" value="TreeGrafter"/>
</dbReference>
<keyword evidence="4" id="KW-0717">Septation</keyword>
<feature type="binding site" evidence="4">
    <location>
        <position position="157"/>
    </location>
    <ligand>
        <name>GTP</name>
        <dbReference type="ChEBI" id="CHEBI:37565"/>
    </ligand>
</feature>
<dbReference type="PROSITE" id="PS01134">
    <property type="entry name" value="FTSZ_1"/>
    <property type="match status" value="1"/>
</dbReference>
<dbReference type="InterPro" id="IPR036525">
    <property type="entry name" value="Tubulin/FtsZ_GTPase_sf"/>
</dbReference>